<comment type="similarity">
    <text evidence="1">Belongs to the beta type-B retroviral polymerase family. HERV class-II K(HML-2) pol subfamily.</text>
</comment>
<dbReference type="InterPro" id="IPR000477">
    <property type="entry name" value="RT_dom"/>
</dbReference>
<dbReference type="EMBL" id="JAINUF010000005">
    <property type="protein sequence ID" value="KAJ8359048.1"/>
    <property type="molecule type" value="Genomic_DNA"/>
</dbReference>
<feature type="domain" description="Reverse transcriptase" evidence="3">
    <location>
        <begin position="56"/>
        <end position="125"/>
    </location>
</feature>
<organism evidence="4 5">
    <name type="scientific">Synaphobranchus kaupii</name>
    <name type="common">Kaup's arrowtooth eel</name>
    <dbReference type="NCBI Taxonomy" id="118154"/>
    <lineage>
        <taxon>Eukaryota</taxon>
        <taxon>Metazoa</taxon>
        <taxon>Chordata</taxon>
        <taxon>Craniata</taxon>
        <taxon>Vertebrata</taxon>
        <taxon>Euteleostomi</taxon>
        <taxon>Actinopterygii</taxon>
        <taxon>Neopterygii</taxon>
        <taxon>Teleostei</taxon>
        <taxon>Anguilliformes</taxon>
        <taxon>Synaphobranchidae</taxon>
        <taxon>Synaphobranchus</taxon>
    </lineage>
</organism>
<evidence type="ECO:0000256" key="2">
    <source>
        <dbReference type="ARBA" id="ARBA00012180"/>
    </source>
</evidence>
<comment type="caution">
    <text evidence="4">The sequence shown here is derived from an EMBL/GenBank/DDBJ whole genome shotgun (WGS) entry which is preliminary data.</text>
</comment>
<dbReference type="SUPFAM" id="SSF56672">
    <property type="entry name" value="DNA/RNA polymerases"/>
    <property type="match status" value="1"/>
</dbReference>
<accession>A0A9Q1FHH9</accession>
<dbReference type="Gene3D" id="3.10.10.10">
    <property type="entry name" value="HIV Type 1 Reverse Transcriptase, subunit A, domain 1"/>
    <property type="match status" value="1"/>
</dbReference>
<reference evidence="4" key="1">
    <citation type="journal article" date="2023" name="Science">
        <title>Genome structures resolve the early diversification of teleost fishes.</title>
        <authorList>
            <person name="Parey E."/>
            <person name="Louis A."/>
            <person name="Montfort J."/>
            <person name="Bouchez O."/>
            <person name="Roques C."/>
            <person name="Iampietro C."/>
            <person name="Lluch J."/>
            <person name="Castinel A."/>
            <person name="Donnadieu C."/>
            <person name="Desvignes T."/>
            <person name="Floi Bucao C."/>
            <person name="Jouanno E."/>
            <person name="Wen M."/>
            <person name="Mejri S."/>
            <person name="Dirks R."/>
            <person name="Jansen H."/>
            <person name="Henkel C."/>
            <person name="Chen W.J."/>
            <person name="Zahm M."/>
            <person name="Cabau C."/>
            <person name="Klopp C."/>
            <person name="Thompson A.W."/>
            <person name="Robinson-Rechavi M."/>
            <person name="Braasch I."/>
            <person name="Lecointre G."/>
            <person name="Bobe J."/>
            <person name="Postlethwait J.H."/>
            <person name="Berthelot C."/>
            <person name="Roest Crollius H."/>
            <person name="Guiguen Y."/>
        </authorList>
    </citation>
    <scope>NUCLEOTIDE SEQUENCE</scope>
    <source>
        <strain evidence="4">WJC10195</strain>
    </source>
</reference>
<dbReference type="CDD" id="cd01647">
    <property type="entry name" value="RT_LTR"/>
    <property type="match status" value="1"/>
</dbReference>
<dbReference type="Pfam" id="PF00078">
    <property type="entry name" value="RVT_1"/>
    <property type="match status" value="1"/>
</dbReference>
<dbReference type="Gene3D" id="3.30.70.270">
    <property type="match status" value="1"/>
</dbReference>
<proteinExistence type="inferred from homology"/>
<dbReference type="InterPro" id="IPR053134">
    <property type="entry name" value="RNA-dir_DNA_polymerase"/>
</dbReference>
<evidence type="ECO:0000313" key="5">
    <source>
        <dbReference type="Proteomes" id="UP001152622"/>
    </source>
</evidence>
<evidence type="ECO:0000256" key="1">
    <source>
        <dbReference type="ARBA" id="ARBA00010879"/>
    </source>
</evidence>
<evidence type="ECO:0000259" key="3">
    <source>
        <dbReference type="Pfam" id="PF00078"/>
    </source>
</evidence>
<gene>
    <name evidence="4" type="ORF">SKAU_G00155730</name>
</gene>
<sequence>MPDQQQRFWELICMWAMVFAAHEEDIEWWSLLWEMLESGVIAESASPWAVPVVLMRKKDGAWHFCVDYLRLNAVTHQDAYPLSRIEESLTGLKLAEWYSTLDLASGYWQVEVDPADREKMAFATPMGIN</sequence>
<evidence type="ECO:0000313" key="4">
    <source>
        <dbReference type="EMBL" id="KAJ8359048.1"/>
    </source>
</evidence>
<dbReference type="PANTHER" id="PTHR24559">
    <property type="entry name" value="TRANSPOSON TY3-I GAG-POL POLYPROTEIN"/>
    <property type="match status" value="1"/>
</dbReference>
<dbReference type="GO" id="GO:0004523">
    <property type="term" value="F:RNA-DNA hybrid ribonuclease activity"/>
    <property type="evidence" value="ECO:0007669"/>
    <property type="project" value="UniProtKB-EC"/>
</dbReference>
<dbReference type="InterPro" id="IPR043502">
    <property type="entry name" value="DNA/RNA_pol_sf"/>
</dbReference>
<dbReference type="PANTHER" id="PTHR24559:SF435">
    <property type="entry name" value="RIBONUCLEASE H"/>
    <property type="match status" value="1"/>
</dbReference>
<keyword evidence="5" id="KW-1185">Reference proteome</keyword>
<name>A0A9Q1FHH9_SYNKA</name>
<dbReference type="EC" id="3.1.26.4" evidence="2"/>
<dbReference type="Proteomes" id="UP001152622">
    <property type="component" value="Chromosome 5"/>
</dbReference>
<dbReference type="InterPro" id="IPR043128">
    <property type="entry name" value="Rev_trsase/Diguanyl_cyclase"/>
</dbReference>
<protein>
    <recommendedName>
        <fullName evidence="2">ribonuclease H</fullName>
        <ecNumber evidence="2">3.1.26.4</ecNumber>
    </recommendedName>
</protein>
<dbReference type="AlphaFoldDB" id="A0A9Q1FHH9"/>
<dbReference type="OrthoDB" id="6761011at2759"/>